<organism evidence="1 2">
    <name type="scientific">Fusibacter paucivorans</name>
    <dbReference type="NCBI Taxonomy" id="76009"/>
    <lineage>
        <taxon>Bacteria</taxon>
        <taxon>Bacillati</taxon>
        <taxon>Bacillota</taxon>
        <taxon>Clostridia</taxon>
        <taxon>Eubacteriales</taxon>
        <taxon>Eubacteriales Family XII. Incertae Sedis</taxon>
        <taxon>Fusibacter</taxon>
    </lineage>
</organism>
<proteinExistence type="predicted"/>
<accession>A0ABS5PPA8</accession>
<dbReference type="Proteomes" id="UP000746471">
    <property type="component" value="Unassembled WGS sequence"/>
</dbReference>
<evidence type="ECO:0000313" key="1">
    <source>
        <dbReference type="EMBL" id="MBS7527010.1"/>
    </source>
</evidence>
<protein>
    <submittedName>
        <fullName evidence="1">Uncharacterized protein</fullName>
    </submittedName>
</protein>
<name>A0ABS5PPA8_9FIRM</name>
<gene>
    <name evidence="1" type="ORF">KHM83_09990</name>
</gene>
<reference evidence="1 2" key="1">
    <citation type="submission" date="2021-05" db="EMBL/GenBank/DDBJ databases">
        <title>Fusibacter ferrireducens sp. nov., an anaerobic, sulfur- and Fe-reducing bacterium isolated from the mangrove sediment.</title>
        <authorList>
            <person name="Qiu D."/>
        </authorList>
    </citation>
    <scope>NUCLEOTIDE SEQUENCE [LARGE SCALE GENOMIC DNA]</scope>
    <source>
        <strain evidence="1 2">DSM 12116</strain>
    </source>
</reference>
<sequence>MKHINLDKFSYTALGIVIGVALSFGISGADNTAGTSNDPLVTLSYFNQQMSALEARMTGDVNEKISEMDVSGPALFEVINVPNGTTLYFGASTEFILRVGTAVVVDPNDVGIPDLTSGLKVDDKGVVPVDHHMLVPSDDGRGIQLTSDCWLMVKGTYTTADQ</sequence>
<dbReference type="RefSeq" id="WP_213236871.1">
    <property type="nucleotide sequence ID" value="NZ_JAHBCL010000015.1"/>
</dbReference>
<comment type="caution">
    <text evidence="1">The sequence shown here is derived from an EMBL/GenBank/DDBJ whole genome shotgun (WGS) entry which is preliminary data.</text>
</comment>
<keyword evidence="2" id="KW-1185">Reference proteome</keyword>
<evidence type="ECO:0000313" key="2">
    <source>
        <dbReference type="Proteomes" id="UP000746471"/>
    </source>
</evidence>
<dbReference type="EMBL" id="JAHBCL010000015">
    <property type="protein sequence ID" value="MBS7527010.1"/>
    <property type="molecule type" value="Genomic_DNA"/>
</dbReference>